<dbReference type="EMBL" id="JYNL01000017">
    <property type="protein sequence ID" value="KMO79885.1"/>
    <property type="molecule type" value="Genomic_DNA"/>
</dbReference>
<keyword evidence="2" id="KW-1185">Reference proteome</keyword>
<dbReference type="RefSeq" id="WP_048469551.1">
    <property type="nucleotide sequence ID" value="NZ_JYNL01000017.1"/>
</dbReference>
<evidence type="ECO:0000313" key="2">
    <source>
        <dbReference type="Proteomes" id="UP000036513"/>
    </source>
</evidence>
<dbReference type="PATRIC" id="fig|37916.4.peg.1680"/>
<dbReference type="AlphaFoldDB" id="A0A0J6W9L3"/>
<organism evidence="1 2">
    <name type="scientific">Mycolicibacterium chlorophenolicum</name>
    <dbReference type="NCBI Taxonomy" id="37916"/>
    <lineage>
        <taxon>Bacteria</taxon>
        <taxon>Bacillati</taxon>
        <taxon>Actinomycetota</taxon>
        <taxon>Actinomycetes</taxon>
        <taxon>Mycobacteriales</taxon>
        <taxon>Mycobacteriaceae</taxon>
        <taxon>Mycolicibacterium</taxon>
    </lineage>
</organism>
<accession>A0A0J6W9L3</accession>
<proteinExistence type="predicted"/>
<name>A0A0J6W9L3_9MYCO</name>
<protein>
    <submittedName>
        <fullName evidence="1">Uncharacterized protein</fullName>
    </submittedName>
</protein>
<evidence type="ECO:0000313" key="1">
    <source>
        <dbReference type="EMBL" id="KMO79885.1"/>
    </source>
</evidence>
<dbReference type="SMR" id="A0A0J6W9L3"/>
<dbReference type="Proteomes" id="UP000036513">
    <property type="component" value="Unassembled WGS sequence"/>
</dbReference>
<gene>
    <name evidence="1" type="ORF">MCHLDSM_01769</name>
</gene>
<sequence length="91" mass="9954">MSDNFHNDQAAIRNLIADAEKQIERLQIGCLGELSDRVDDVYGDCVTMLAELIDSQLYGALRALSALRYSLSDALAAQSSQIDHDVQSTVP</sequence>
<reference evidence="1 2" key="1">
    <citation type="journal article" date="2015" name="Genome Biol. Evol.">
        <title>Characterization of Three Mycobacterium spp. with Potential Use in Bioremediation by Genome Sequencing and Comparative Genomics.</title>
        <authorList>
            <person name="Das S."/>
            <person name="Pettersson B.M."/>
            <person name="Behra P.R."/>
            <person name="Ramesh M."/>
            <person name="Dasgupta S."/>
            <person name="Bhattacharya A."/>
            <person name="Kirsebom L.A."/>
        </authorList>
    </citation>
    <scope>NUCLEOTIDE SEQUENCE [LARGE SCALE GENOMIC DNA]</scope>
    <source>
        <strain evidence="1 2">DSM 43826</strain>
    </source>
</reference>
<comment type="caution">
    <text evidence="1">The sequence shown here is derived from an EMBL/GenBank/DDBJ whole genome shotgun (WGS) entry which is preliminary data.</text>
</comment>